<dbReference type="InterPro" id="IPR002347">
    <property type="entry name" value="SDR_fam"/>
</dbReference>
<proteinExistence type="inferred from homology"/>
<keyword evidence="3" id="KW-0560">Oxidoreductase</keyword>
<evidence type="ECO:0000256" key="3">
    <source>
        <dbReference type="ARBA" id="ARBA00023002"/>
    </source>
</evidence>
<comment type="caution">
    <text evidence="5">The sequence shown here is derived from an EMBL/GenBank/DDBJ whole genome shotgun (WGS) entry which is preliminary data.</text>
</comment>
<evidence type="ECO:0000313" key="6">
    <source>
        <dbReference type="Proteomes" id="UP001211907"/>
    </source>
</evidence>
<name>A0AAD5SMU2_9FUNG</name>
<feature type="domain" description="Ketoreductase" evidence="4">
    <location>
        <begin position="5"/>
        <end position="179"/>
    </location>
</feature>
<dbReference type="SMART" id="SM00822">
    <property type="entry name" value="PKS_KR"/>
    <property type="match status" value="1"/>
</dbReference>
<organism evidence="5 6">
    <name type="scientific">Physocladia obscura</name>
    <dbReference type="NCBI Taxonomy" id="109957"/>
    <lineage>
        <taxon>Eukaryota</taxon>
        <taxon>Fungi</taxon>
        <taxon>Fungi incertae sedis</taxon>
        <taxon>Chytridiomycota</taxon>
        <taxon>Chytridiomycota incertae sedis</taxon>
        <taxon>Chytridiomycetes</taxon>
        <taxon>Chytridiales</taxon>
        <taxon>Chytriomycetaceae</taxon>
        <taxon>Physocladia</taxon>
    </lineage>
</organism>
<dbReference type="SUPFAM" id="SSF51735">
    <property type="entry name" value="NAD(P)-binding Rossmann-fold domains"/>
    <property type="match status" value="1"/>
</dbReference>
<evidence type="ECO:0000256" key="1">
    <source>
        <dbReference type="ARBA" id="ARBA00006484"/>
    </source>
</evidence>
<dbReference type="FunFam" id="3.40.50.720:FF:000084">
    <property type="entry name" value="Short-chain dehydrogenase reductase"/>
    <property type="match status" value="1"/>
</dbReference>
<evidence type="ECO:0000259" key="4">
    <source>
        <dbReference type="SMART" id="SM00822"/>
    </source>
</evidence>
<sequence length="248" mass="25334">MPSTSVFIVTGAAKKDGIGFAAAKELAKIPGAAIVINYNSSADQAETSVATLKSLGAQAIAVQANISTESGAKKLVDAAISAFGEAKIAGLVNNAGVPSDGPLDQVSAAQFTHVFNNNVLSIVLLTGAASPHIQEGGAIVNISSAITHAPFANYAVYTASKGAVEAYTRAAAIELAPRHIRVNTVSPGVTATNMMTPDFHDMAANITPFKRVGLPEDIGKVIAFLVKPESSWVTGQNVNAAGGLVFSF</sequence>
<dbReference type="Proteomes" id="UP001211907">
    <property type="component" value="Unassembled WGS sequence"/>
</dbReference>
<keyword evidence="2" id="KW-0521">NADP</keyword>
<dbReference type="InterPro" id="IPR036291">
    <property type="entry name" value="NAD(P)-bd_dom_sf"/>
</dbReference>
<evidence type="ECO:0000256" key="2">
    <source>
        <dbReference type="ARBA" id="ARBA00022857"/>
    </source>
</evidence>
<dbReference type="EMBL" id="JADGJH010004147">
    <property type="protein sequence ID" value="KAJ3087022.1"/>
    <property type="molecule type" value="Genomic_DNA"/>
</dbReference>
<accession>A0AAD5SMU2</accession>
<dbReference type="PANTHER" id="PTHR43639">
    <property type="entry name" value="OXIDOREDUCTASE, SHORT-CHAIN DEHYDROGENASE/REDUCTASE FAMILY (AFU_ORTHOLOGUE AFUA_5G02870)"/>
    <property type="match status" value="1"/>
</dbReference>
<dbReference type="Gene3D" id="3.40.50.720">
    <property type="entry name" value="NAD(P)-binding Rossmann-like Domain"/>
    <property type="match status" value="1"/>
</dbReference>
<dbReference type="GO" id="GO:0016491">
    <property type="term" value="F:oxidoreductase activity"/>
    <property type="evidence" value="ECO:0007669"/>
    <property type="project" value="UniProtKB-KW"/>
</dbReference>
<reference evidence="5" key="1">
    <citation type="submission" date="2020-05" db="EMBL/GenBank/DDBJ databases">
        <title>Phylogenomic resolution of chytrid fungi.</title>
        <authorList>
            <person name="Stajich J.E."/>
            <person name="Amses K."/>
            <person name="Simmons R."/>
            <person name="Seto K."/>
            <person name="Myers J."/>
            <person name="Bonds A."/>
            <person name="Quandt C.A."/>
            <person name="Barry K."/>
            <person name="Liu P."/>
            <person name="Grigoriev I."/>
            <person name="Longcore J.E."/>
            <person name="James T.Y."/>
        </authorList>
    </citation>
    <scope>NUCLEOTIDE SEQUENCE</scope>
    <source>
        <strain evidence="5">JEL0513</strain>
    </source>
</reference>
<evidence type="ECO:0000313" key="5">
    <source>
        <dbReference type="EMBL" id="KAJ3087022.1"/>
    </source>
</evidence>
<dbReference type="PANTHER" id="PTHR43639:SF1">
    <property type="entry name" value="SHORT-CHAIN DEHYDROGENASE_REDUCTASE FAMILY PROTEIN"/>
    <property type="match status" value="1"/>
</dbReference>
<dbReference type="PRINTS" id="PR00080">
    <property type="entry name" value="SDRFAMILY"/>
</dbReference>
<dbReference type="InterPro" id="IPR020904">
    <property type="entry name" value="Sc_DH/Rdtase_CS"/>
</dbReference>
<comment type="similarity">
    <text evidence="1">Belongs to the short-chain dehydrogenases/reductases (SDR) family.</text>
</comment>
<dbReference type="PRINTS" id="PR00081">
    <property type="entry name" value="GDHRDH"/>
</dbReference>
<dbReference type="PROSITE" id="PS00061">
    <property type="entry name" value="ADH_SHORT"/>
    <property type="match status" value="1"/>
</dbReference>
<dbReference type="AlphaFoldDB" id="A0AAD5SMU2"/>
<gene>
    <name evidence="5" type="ORF">HK100_008499</name>
</gene>
<protein>
    <recommendedName>
        <fullName evidence="4">Ketoreductase domain-containing protein</fullName>
    </recommendedName>
</protein>
<dbReference type="InterPro" id="IPR057326">
    <property type="entry name" value="KR_dom"/>
</dbReference>
<dbReference type="Pfam" id="PF13561">
    <property type="entry name" value="adh_short_C2"/>
    <property type="match status" value="1"/>
</dbReference>
<keyword evidence="6" id="KW-1185">Reference proteome</keyword>